<evidence type="ECO:0000313" key="2">
    <source>
        <dbReference type="EMBL" id="CEM13044.1"/>
    </source>
</evidence>
<feature type="signal peptide" evidence="1">
    <location>
        <begin position="1"/>
        <end position="20"/>
    </location>
</feature>
<accession>A0A0G4FIW0</accession>
<organism evidence="2 3">
    <name type="scientific">Vitrella brassicaformis (strain CCMP3155)</name>
    <dbReference type="NCBI Taxonomy" id="1169540"/>
    <lineage>
        <taxon>Eukaryota</taxon>
        <taxon>Sar</taxon>
        <taxon>Alveolata</taxon>
        <taxon>Colpodellida</taxon>
        <taxon>Vitrellaceae</taxon>
        <taxon>Vitrella</taxon>
    </lineage>
</organism>
<reference evidence="2 3" key="1">
    <citation type="submission" date="2014-11" db="EMBL/GenBank/DDBJ databases">
        <authorList>
            <person name="Zhu J."/>
            <person name="Qi W."/>
            <person name="Song R."/>
        </authorList>
    </citation>
    <scope>NUCLEOTIDE SEQUENCE [LARGE SCALE GENOMIC DNA]</scope>
</reference>
<sequence length="323" mass="35470">MRLCPSTFGILLLTMSRVLASGAAHPRAIRRGIQLAKVESDVCKAIKKDRAIWKELKVYVGNDLVNLRPALLVVCKFRPQWMQALIDNLPDAAESPLHLFLYNVIIGVSRLKSIMQEQAQLVCLKVDKTQLCPPERPVECYLGYRCARDRATCDEDALLKAADSSVKHLSMLGYLSANPLFSGIGGVLYAGSAAWKQRASLTEYSTITDALVLFLKGRLTLTDEDARKCAALAWSVHFAGLGFTIGYSLLTVAMLPGTAFMSYVALVAGIKTWDVVKALKALTSGGDNAEAEALAHVLEDDWCYNNAEEELDTDFHNARESLE</sequence>
<gene>
    <name evidence="2" type="ORF">Vbra_9199</name>
</gene>
<evidence type="ECO:0000256" key="1">
    <source>
        <dbReference type="SAM" id="SignalP"/>
    </source>
</evidence>
<protein>
    <submittedName>
        <fullName evidence="2">Uncharacterized protein</fullName>
    </submittedName>
</protein>
<dbReference type="InParanoid" id="A0A0G4FIW0"/>
<dbReference type="AlphaFoldDB" id="A0A0G4FIW0"/>
<dbReference type="VEuPathDB" id="CryptoDB:Vbra_9199"/>
<feature type="chain" id="PRO_5005188851" evidence="1">
    <location>
        <begin position="21"/>
        <end position="323"/>
    </location>
</feature>
<dbReference type="EMBL" id="CDMY01000442">
    <property type="protein sequence ID" value="CEM13044.1"/>
    <property type="molecule type" value="Genomic_DNA"/>
</dbReference>
<name>A0A0G4FIW0_VITBC</name>
<dbReference type="PhylomeDB" id="A0A0G4FIW0"/>
<dbReference type="Proteomes" id="UP000041254">
    <property type="component" value="Unassembled WGS sequence"/>
</dbReference>
<evidence type="ECO:0000313" key="3">
    <source>
        <dbReference type="Proteomes" id="UP000041254"/>
    </source>
</evidence>
<keyword evidence="3" id="KW-1185">Reference proteome</keyword>
<proteinExistence type="predicted"/>
<keyword evidence="1" id="KW-0732">Signal</keyword>